<sequence length="210" mass="23001">MDLERLDVGGALNFPVVIKPAQASGASSNVFLAQDQEELDFFVKYLKKQGLKPLVQEYIGSHDDEYTVGVLTDIQDGSLIGSIAVKRQILSGLSSKIKVKNRCSNKPGADILAISSGISQGIIDDFPEVRRYCEGVTLKLGARGPMNIQCRKVGGKVYPFEINPRFSGTTSLRALVGYNEPDILIRKHILGEQITSIDPRGYFNNIVCII</sequence>
<evidence type="ECO:0000313" key="1">
    <source>
        <dbReference type="EMBL" id="GAJ00544.1"/>
    </source>
</evidence>
<protein>
    <recommendedName>
        <fullName evidence="2">ATP-grasp domain-containing protein</fullName>
    </recommendedName>
</protein>
<evidence type="ECO:0008006" key="2">
    <source>
        <dbReference type="Google" id="ProtNLM"/>
    </source>
</evidence>
<dbReference type="Pfam" id="PF15632">
    <property type="entry name" value="ATPgrasp_Ter"/>
    <property type="match status" value="1"/>
</dbReference>
<comment type="caution">
    <text evidence="1">The sequence shown here is derived from an EMBL/GenBank/DDBJ whole genome shotgun (WGS) entry which is preliminary data.</text>
</comment>
<organism evidence="1">
    <name type="scientific">marine sediment metagenome</name>
    <dbReference type="NCBI Taxonomy" id="412755"/>
    <lineage>
        <taxon>unclassified sequences</taxon>
        <taxon>metagenomes</taxon>
        <taxon>ecological metagenomes</taxon>
    </lineage>
</organism>
<accession>X1T5P4</accession>
<gene>
    <name evidence="1" type="ORF">S12H4_37599</name>
</gene>
<dbReference type="GO" id="GO:0005524">
    <property type="term" value="F:ATP binding"/>
    <property type="evidence" value="ECO:0007669"/>
    <property type="project" value="InterPro"/>
</dbReference>
<dbReference type="Gene3D" id="3.30.1490.20">
    <property type="entry name" value="ATP-grasp fold, A domain"/>
    <property type="match status" value="1"/>
</dbReference>
<dbReference type="EMBL" id="BARW01022551">
    <property type="protein sequence ID" value="GAJ00544.1"/>
    <property type="molecule type" value="Genomic_DNA"/>
</dbReference>
<dbReference type="SUPFAM" id="SSF56059">
    <property type="entry name" value="Glutathione synthetase ATP-binding domain-like"/>
    <property type="match status" value="1"/>
</dbReference>
<dbReference type="Gene3D" id="3.30.470.20">
    <property type="entry name" value="ATP-grasp fold, B domain"/>
    <property type="match status" value="1"/>
</dbReference>
<reference evidence="1" key="1">
    <citation type="journal article" date="2014" name="Front. Microbiol.">
        <title>High frequency of phylogenetically diverse reductive dehalogenase-homologous genes in deep subseafloor sedimentary metagenomes.</title>
        <authorList>
            <person name="Kawai M."/>
            <person name="Futagami T."/>
            <person name="Toyoda A."/>
            <person name="Takaki Y."/>
            <person name="Nishi S."/>
            <person name="Hori S."/>
            <person name="Arai W."/>
            <person name="Tsubouchi T."/>
            <person name="Morono Y."/>
            <person name="Uchiyama I."/>
            <person name="Ito T."/>
            <person name="Fujiyama A."/>
            <person name="Inagaki F."/>
            <person name="Takami H."/>
        </authorList>
    </citation>
    <scope>NUCLEOTIDE SEQUENCE</scope>
    <source>
        <strain evidence="1">Expedition CK06-06</strain>
    </source>
</reference>
<proteinExistence type="predicted"/>
<dbReference type="InterPro" id="IPR013815">
    <property type="entry name" value="ATP_grasp_subdomain_1"/>
</dbReference>
<name>X1T5P4_9ZZZZ</name>
<dbReference type="AlphaFoldDB" id="X1T5P4"/>